<protein>
    <recommendedName>
        <fullName evidence="3 9">Arginase</fullName>
        <ecNumber evidence="2 9">3.5.3.1</ecNumber>
    </recommendedName>
</protein>
<dbReference type="EC" id="3.5.3.1" evidence="2 9"/>
<dbReference type="GO" id="GO:0006525">
    <property type="term" value="P:arginine metabolic process"/>
    <property type="evidence" value="ECO:0007669"/>
    <property type="project" value="UniProtKB-KW"/>
</dbReference>
<dbReference type="UniPathway" id="UPA00158">
    <property type="reaction ID" value="UER00270"/>
</dbReference>
<dbReference type="STRING" id="1513793.SAMN06296036_13325"/>
<comment type="similarity">
    <text evidence="10 11">Belongs to the arginase family.</text>
</comment>
<evidence type="ECO:0000256" key="3">
    <source>
        <dbReference type="ARBA" id="ARBA00018123"/>
    </source>
</evidence>
<dbReference type="NCBIfam" id="TIGR01229">
    <property type="entry name" value="rocF_arginase"/>
    <property type="match status" value="1"/>
</dbReference>
<evidence type="ECO:0000256" key="6">
    <source>
        <dbReference type="ARBA" id="ARBA00022801"/>
    </source>
</evidence>
<evidence type="ECO:0000256" key="1">
    <source>
        <dbReference type="ARBA" id="ARBA00005098"/>
    </source>
</evidence>
<comment type="cofactor">
    <cofactor evidence="12">
        <name>Mn(2+)</name>
        <dbReference type="ChEBI" id="CHEBI:29035"/>
    </cofactor>
    <text evidence="12">Binds 2 manganese ions per subunit.</text>
</comment>
<dbReference type="SUPFAM" id="SSF52768">
    <property type="entry name" value="Arginase/deacetylase"/>
    <property type="match status" value="1"/>
</dbReference>
<dbReference type="PROSITE" id="PS51409">
    <property type="entry name" value="ARGINASE_2"/>
    <property type="match status" value="1"/>
</dbReference>
<dbReference type="AlphaFoldDB" id="A0A1Y6CN32"/>
<dbReference type="InterPro" id="IPR023696">
    <property type="entry name" value="Ureohydrolase_dom_sf"/>
</dbReference>
<evidence type="ECO:0000256" key="12">
    <source>
        <dbReference type="RuleBase" id="RU361159"/>
    </source>
</evidence>
<evidence type="ECO:0000256" key="11">
    <source>
        <dbReference type="RuleBase" id="RU003684"/>
    </source>
</evidence>
<evidence type="ECO:0000313" key="14">
    <source>
        <dbReference type="Proteomes" id="UP000192907"/>
    </source>
</evidence>
<dbReference type="FunFam" id="3.40.800.10:FF:000012">
    <property type="entry name" value="Arginase"/>
    <property type="match status" value="1"/>
</dbReference>
<evidence type="ECO:0000256" key="4">
    <source>
        <dbReference type="ARBA" id="ARBA00022503"/>
    </source>
</evidence>
<comment type="catalytic activity">
    <reaction evidence="8 12">
        <text>L-arginine + H2O = urea + L-ornithine</text>
        <dbReference type="Rhea" id="RHEA:20569"/>
        <dbReference type="ChEBI" id="CHEBI:15377"/>
        <dbReference type="ChEBI" id="CHEBI:16199"/>
        <dbReference type="ChEBI" id="CHEBI:32682"/>
        <dbReference type="ChEBI" id="CHEBI:46911"/>
        <dbReference type="EC" id="3.5.3.1"/>
    </reaction>
</comment>
<evidence type="ECO:0000313" key="13">
    <source>
        <dbReference type="EMBL" id="SMF79065.1"/>
    </source>
</evidence>
<dbReference type="PROSITE" id="PS01053">
    <property type="entry name" value="ARGINASE_1"/>
    <property type="match status" value="1"/>
</dbReference>
<evidence type="ECO:0000256" key="2">
    <source>
        <dbReference type="ARBA" id="ARBA00012168"/>
    </source>
</evidence>
<dbReference type="Pfam" id="PF00491">
    <property type="entry name" value="Arginase"/>
    <property type="match status" value="1"/>
</dbReference>
<dbReference type="PANTHER" id="PTHR43782">
    <property type="entry name" value="ARGINASE"/>
    <property type="match status" value="1"/>
</dbReference>
<dbReference type="GO" id="GO:0030145">
    <property type="term" value="F:manganese ion binding"/>
    <property type="evidence" value="ECO:0007669"/>
    <property type="project" value="TreeGrafter"/>
</dbReference>
<evidence type="ECO:0000256" key="5">
    <source>
        <dbReference type="ARBA" id="ARBA00022723"/>
    </source>
</evidence>
<gene>
    <name evidence="13" type="ORF">SAMN06296036_13325</name>
</gene>
<dbReference type="GO" id="GO:0000050">
    <property type="term" value="P:urea cycle"/>
    <property type="evidence" value="ECO:0007669"/>
    <property type="project" value="UniProtKB-UniPathway"/>
</dbReference>
<name>A0A1Y6CN32_9BACT</name>
<dbReference type="PRINTS" id="PR00116">
    <property type="entry name" value="ARGINASE"/>
</dbReference>
<evidence type="ECO:0000256" key="10">
    <source>
        <dbReference type="PROSITE-ProRule" id="PRU00742"/>
    </source>
</evidence>
<dbReference type="Gene3D" id="3.40.800.10">
    <property type="entry name" value="Ureohydrolase domain"/>
    <property type="match status" value="1"/>
</dbReference>
<dbReference type="GO" id="GO:0004053">
    <property type="term" value="F:arginase activity"/>
    <property type="evidence" value="ECO:0007669"/>
    <property type="project" value="UniProtKB-UniRule"/>
</dbReference>
<dbReference type="Proteomes" id="UP000192907">
    <property type="component" value="Unassembled WGS sequence"/>
</dbReference>
<dbReference type="InterPro" id="IPR014033">
    <property type="entry name" value="Arginase"/>
</dbReference>
<keyword evidence="4 12" id="KW-0056">Arginine metabolism</keyword>
<reference evidence="14" key="1">
    <citation type="submission" date="2017-04" db="EMBL/GenBank/DDBJ databases">
        <authorList>
            <person name="Varghese N."/>
            <person name="Submissions S."/>
        </authorList>
    </citation>
    <scope>NUCLEOTIDE SEQUENCE [LARGE SCALE GENOMIC DNA]</scope>
    <source>
        <strain evidence="14">RKEM611</strain>
    </source>
</reference>
<comment type="pathway">
    <text evidence="1">Nitrogen metabolism; urea cycle; L-ornithine and urea from L-arginine: step 1/1.</text>
</comment>
<evidence type="ECO:0000256" key="9">
    <source>
        <dbReference type="NCBIfam" id="TIGR01229"/>
    </source>
</evidence>
<accession>A0A1Y6CN32</accession>
<dbReference type="GO" id="GO:0005737">
    <property type="term" value="C:cytoplasm"/>
    <property type="evidence" value="ECO:0007669"/>
    <property type="project" value="TreeGrafter"/>
</dbReference>
<dbReference type="PANTHER" id="PTHR43782:SF3">
    <property type="entry name" value="ARGINASE"/>
    <property type="match status" value="1"/>
</dbReference>
<organism evidence="13 14">
    <name type="scientific">Pseudobacteriovorax antillogorgiicola</name>
    <dbReference type="NCBI Taxonomy" id="1513793"/>
    <lineage>
        <taxon>Bacteria</taxon>
        <taxon>Pseudomonadati</taxon>
        <taxon>Bdellovibrionota</taxon>
        <taxon>Oligoflexia</taxon>
        <taxon>Oligoflexales</taxon>
        <taxon>Pseudobacteriovoracaceae</taxon>
        <taxon>Pseudobacteriovorax</taxon>
    </lineage>
</organism>
<keyword evidence="5 12" id="KW-0479">Metal-binding</keyword>
<sequence length="281" mass="30211">MGPAALRIAGLKKKIEIQGYKVRDIGDLFVPVRDSLSQEIQDEKFLQPLTQICEDLCGKTHNAVQSGNIPLVVGGDHSIAIGTISGIAKHHKEQGGELGVVWVDAHADINTPDSSPSGNIHGMPLATLMGDGHPELCKIGGDGPKLKPENVALIGIRTIDDDEKRVLKASGVNYYSMRDIDERGMFRVMKEAIEKVSANTKALHVSFDIDGIDPRYAPGVSTPVSGGLTLREAHLLLEMLYETKKLGSLEFVELNPYTDVGAQSANLTVDLILSALGKSIV</sequence>
<proteinExistence type="inferred from homology"/>
<keyword evidence="6 11" id="KW-0378">Hydrolase</keyword>
<evidence type="ECO:0000256" key="8">
    <source>
        <dbReference type="ARBA" id="ARBA00047391"/>
    </source>
</evidence>
<dbReference type="EMBL" id="FWZT01000033">
    <property type="protein sequence ID" value="SMF79065.1"/>
    <property type="molecule type" value="Genomic_DNA"/>
</dbReference>
<evidence type="ECO:0000256" key="7">
    <source>
        <dbReference type="ARBA" id="ARBA00023211"/>
    </source>
</evidence>
<dbReference type="InterPro" id="IPR020855">
    <property type="entry name" value="Ureohydrolase_Mn_BS"/>
</dbReference>
<dbReference type="InterPro" id="IPR006035">
    <property type="entry name" value="Ureohydrolase"/>
</dbReference>
<dbReference type="CDD" id="cd09989">
    <property type="entry name" value="Arginase"/>
    <property type="match status" value="1"/>
</dbReference>
<keyword evidence="14" id="KW-1185">Reference proteome</keyword>
<keyword evidence="7 12" id="KW-0464">Manganese</keyword>